<proteinExistence type="inferred from homology"/>
<feature type="region of interest" description="Disordered" evidence="3">
    <location>
        <begin position="235"/>
        <end position="259"/>
    </location>
</feature>
<dbReference type="SUPFAM" id="SSF140741">
    <property type="entry name" value="RUN domain-like"/>
    <property type="match status" value="1"/>
</dbReference>
<dbReference type="InterPro" id="IPR000195">
    <property type="entry name" value="Rab-GAP-TBC_dom"/>
</dbReference>
<evidence type="ECO:0000313" key="7">
    <source>
        <dbReference type="Proteomes" id="UP001142055"/>
    </source>
</evidence>
<dbReference type="SMART" id="SM00593">
    <property type="entry name" value="RUN"/>
    <property type="match status" value="1"/>
</dbReference>
<name>A0A9Q0M1L3_BLOTA</name>
<evidence type="ECO:0000259" key="4">
    <source>
        <dbReference type="PROSITE" id="PS50086"/>
    </source>
</evidence>
<evidence type="ECO:0000256" key="3">
    <source>
        <dbReference type="SAM" id="MobiDB-lite"/>
    </source>
</evidence>
<feature type="domain" description="RUN" evidence="5">
    <location>
        <begin position="43"/>
        <end position="214"/>
    </location>
</feature>
<feature type="compositionally biased region" description="Low complexity" evidence="3">
    <location>
        <begin position="235"/>
        <end position="250"/>
    </location>
</feature>
<dbReference type="CDD" id="cd17687">
    <property type="entry name" value="RUN_SGSM1_like"/>
    <property type="match status" value="1"/>
</dbReference>
<evidence type="ECO:0000259" key="5">
    <source>
        <dbReference type="PROSITE" id="PS50826"/>
    </source>
</evidence>
<dbReference type="SMART" id="SM00164">
    <property type="entry name" value="TBC"/>
    <property type="match status" value="1"/>
</dbReference>
<comment type="caution">
    <text evidence="6">The sequence shown here is derived from an EMBL/GenBank/DDBJ whole genome shotgun (WGS) entry which is preliminary data.</text>
</comment>
<dbReference type="CDD" id="cd15784">
    <property type="entry name" value="PH_RUTBC"/>
    <property type="match status" value="1"/>
</dbReference>
<evidence type="ECO:0008006" key="8">
    <source>
        <dbReference type="Google" id="ProtNLM"/>
    </source>
</evidence>
<organism evidence="6 7">
    <name type="scientific">Blomia tropicalis</name>
    <name type="common">Mite</name>
    <dbReference type="NCBI Taxonomy" id="40697"/>
    <lineage>
        <taxon>Eukaryota</taxon>
        <taxon>Metazoa</taxon>
        <taxon>Ecdysozoa</taxon>
        <taxon>Arthropoda</taxon>
        <taxon>Chelicerata</taxon>
        <taxon>Arachnida</taxon>
        <taxon>Acari</taxon>
        <taxon>Acariformes</taxon>
        <taxon>Sarcoptiformes</taxon>
        <taxon>Astigmata</taxon>
        <taxon>Glycyphagoidea</taxon>
        <taxon>Echimyopodidae</taxon>
        <taxon>Blomia</taxon>
    </lineage>
</organism>
<dbReference type="Pfam" id="PF02759">
    <property type="entry name" value="RUN"/>
    <property type="match status" value="1"/>
</dbReference>
<accession>A0A9Q0M1L3</accession>
<reference evidence="6" key="1">
    <citation type="submission" date="2022-12" db="EMBL/GenBank/DDBJ databases">
        <title>Genome assemblies of Blomia tropicalis.</title>
        <authorList>
            <person name="Cui Y."/>
        </authorList>
    </citation>
    <scope>NUCLEOTIDE SEQUENCE</scope>
    <source>
        <tissue evidence="6">Adult mites</tissue>
    </source>
</reference>
<dbReference type="PROSITE" id="PS50826">
    <property type="entry name" value="RUN"/>
    <property type="match status" value="1"/>
</dbReference>
<dbReference type="InterPro" id="IPR021935">
    <property type="entry name" value="SGSM1/2_RBD"/>
</dbReference>
<dbReference type="Gene3D" id="2.30.29.230">
    <property type="match status" value="1"/>
</dbReference>
<dbReference type="GO" id="GO:0005096">
    <property type="term" value="F:GTPase activator activity"/>
    <property type="evidence" value="ECO:0007669"/>
    <property type="project" value="UniProtKB-KW"/>
</dbReference>
<dbReference type="Pfam" id="PF12068">
    <property type="entry name" value="PH_RBD"/>
    <property type="match status" value="1"/>
</dbReference>
<dbReference type="FunFam" id="1.10.472.80:FF:000004">
    <property type="entry name" value="Small G protein signaling modulator 1"/>
    <property type="match status" value="1"/>
</dbReference>
<dbReference type="AlphaFoldDB" id="A0A9Q0M1L3"/>
<dbReference type="SUPFAM" id="SSF47923">
    <property type="entry name" value="Ypt/Rab-GAP domain of gyp1p"/>
    <property type="match status" value="2"/>
</dbReference>
<evidence type="ECO:0000256" key="2">
    <source>
        <dbReference type="ARBA" id="ARBA00034124"/>
    </source>
</evidence>
<gene>
    <name evidence="6" type="ORF">RDWZM_007379</name>
</gene>
<dbReference type="Proteomes" id="UP001142055">
    <property type="component" value="Chromosome 3"/>
</dbReference>
<dbReference type="OMA" id="CDRNYAY"/>
<dbReference type="Gene3D" id="1.20.58.900">
    <property type="match status" value="1"/>
</dbReference>
<dbReference type="Gene3D" id="1.10.8.270">
    <property type="entry name" value="putative rabgap domain of human tbc1 domain family member 14 like domains"/>
    <property type="match status" value="1"/>
</dbReference>
<dbReference type="FunFam" id="1.10.8.270:FF:000006">
    <property type="entry name" value="Small G protein signaling modulator 2"/>
    <property type="match status" value="1"/>
</dbReference>
<protein>
    <recommendedName>
        <fullName evidence="8">Small G protein signaling modulator 1</fullName>
    </recommendedName>
</protein>
<keyword evidence="7" id="KW-1185">Reference proteome</keyword>
<keyword evidence="1" id="KW-0343">GTPase activation</keyword>
<dbReference type="Pfam" id="PF00566">
    <property type="entry name" value="RabGAP-TBC"/>
    <property type="match status" value="1"/>
</dbReference>
<comment type="similarity">
    <text evidence="2">Belongs to the RUTBC family.</text>
</comment>
<evidence type="ECO:0000256" key="1">
    <source>
        <dbReference type="ARBA" id="ARBA00022468"/>
    </source>
</evidence>
<feature type="domain" description="Rab-GAP TBC" evidence="4">
    <location>
        <begin position="653"/>
        <end position="1034"/>
    </location>
</feature>
<dbReference type="PROSITE" id="PS50086">
    <property type="entry name" value="TBC_RABGAP"/>
    <property type="match status" value="1"/>
</dbReference>
<dbReference type="PANTHER" id="PTHR22957:SF502">
    <property type="entry name" value="SMALL G PROTEIN SIGNALING MODULATOR 2-RELATED"/>
    <property type="match status" value="1"/>
</dbReference>
<dbReference type="InterPro" id="IPR035969">
    <property type="entry name" value="Rab-GAP_TBC_sf"/>
</dbReference>
<dbReference type="InterPro" id="IPR037213">
    <property type="entry name" value="Run_dom_sf"/>
</dbReference>
<dbReference type="GO" id="GO:0031410">
    <property type="term" value="C:cytoplasmic vesicle"/>
    <property type="evidence" value="ECO:0007669"/>
    <property type="project" value="UniProtKB-ARBA"/>
</dbReference>
<dbReference type="InterPro" id="IPR037745">
    <property type="entry name" value="SGSM1/2"/>
</dbReference>
<evidence type="ECO:0000313" key="6">
    <source>
        <dbReference type="EMBL" id="KAJ6216222.1"/>
    </source>
</evidence>
<dbReference type="PANTHER" id="PTHR22957">
    <property type="entry name" value="TBC1 DOMAIN FAMILY MEMBER GTPASE-ACTIVATING PROTEIN"/>
    <property type="match status" value="1"/>
</dbReference>
<dbReference type="InterPro" id="IPR004012">
    <property type="entry name" value="Run_dom"/>
</dbReference>
<dbReference type="Gene3D" id="1.10.472.80">
    <property type="entry name" value="Ypt/Rab-GAP domain of gyp1p, domain 3"/>
    <property type="match status" value="1"/>
</dbReference>
<sequence length="1101" mass="123832">MGHMDNKNMDKSDSKEGDKELIEKLLRMVKQIMEEAVTRKFVHEDSGSITSLCAAVDACLCHGLKRRALGLFKTNSTTALLQKVAKNNETAALVLKKVTEVENSDPNKRSSSSSDSLNKTRMSFKIKSQVTNTSSNTSGTNANATIPRVVRFLWIRIALFDKHLVSIVDHVVQNSSRYYEKDALVSDPVAGQILASLLVGPCALDYSKMKTQDQFWSDPPADELVQRHRISSSLVSSNSTASSTCMSQSTPPITRKPLGLTYRRPGALSNFCNGDDDQHASSSPISRSSAICWSPRDYVESLHQNSRSTLLYGKNNVIMQPKDDLEPLPGYLSLHQETYGLIVKWTPNQLINGRASQNSTESGDSIGSHSLDKGSAFWNHALNVSVENIVYIHCHQQKHSCGSIVMVGRDGVMHPPIKFPKGGHLLAFLSCLETGLMPYGQLDPPLWSQKGKGKVFPKLRRKGQSPQCSEGEECTDDDDDVASDYVFRVISMFDKPDSIGLDLLEPQTNLYHVTDGKTRQTNDENMNNNEPLVMEQELNNGMVVSNEQATIDSESVPSSIGSMIDQQHIQILCDTMRKQIISRAFYGWLAYCRHLKTVRTHLADLVNQAIVLPDQPNDATGGISIDLWNSIQNEQGQITIDPSEFYRLIYYGGIEHSIRKKVWPYLLEHYRFQDKHQDKLNHDDSMRQKYEMIMSDWLAVEAIVRQRDKEIVAANLAKLSSESNNSTSEAPFAFNKNILANAGKSASNDVFEADFIDDISITDSRKSSLQSVTRNDINEMNETSNVVEDENVGVEENVNSISNGVSGLASKVASQVINLQNIFITNPSMDQSGNSIDQQSDETNEVDEANRLPINLTSGESGGSQCVSPASSNGGIYSNELLDLFSLNLHRIDKDVQRCDRNYWYFTKTNLEKLRNVMCTYVWEHLEIGYVQGMCDLVAPLLVIFDDEVFTYSCFCELMKRMASNFPHGGAMDTHFANMRSLIQILDGDIFELMHQNGDYTHFYFCYRWFLLDFKRELVYADVFSVWETIWAAKHVSSSSFVLFIALALVEYYRDIILENNMDFTDIIKFFNEMAERHDAKAVLRIARDLVLQIQSLIDDK</sequence>
<dbReference type="EMBL" id="JAPWDV010000003">
    <property type="protein sequence ID" value="KAJ6216222.1"/>
    <property type="molecule type" value="Genomic_DNA"/>
</dbReference>